<evidence type="ECO:0000313" key="1">
    <source>
        <dbReference type="EMBL" id="MFC5891862.1"/>
    </source>
</evidence>
<proteinExistence type="predicted"/>
<dbReference type="Gene3D" id="1.10.357.10">
    <property type="entry name" value="Tetracycline Repressor, domain 2"/>
    <property type="match status" value="1"/>
</dbReference>
<dbReference type="RefSeq" id="WP_345080647.1">
    <property type="nucleotide sequence ID" value="NZ_BAAAWG010000006.1"/>
</dbReference>
<reference evidence="2" key="1">
    <citation type="journal article" date="2019" name="Int. J. Syst. Evol. Microbiol.">
        <title>The Global Catalogue of Microorganisms (GCM) 10K type strain sequencing project: providing services to taxonomists for standard genome sequencing and annotation.</title>
        <authorList>
            <consortium name="The Broad Institute Genomics Platform"/>
            <consortium name="The Broad Institute Genome Sequencing Center for Infectious Disease"/>
            <person name="Wu L."/>
            <person name="Ma J."/>
        </authorList>
    </citation>
    <scope>NUCLEOTIDE SEQUENCE [LARGE SCALE GENOMIC DNA]</scope>
    <source>
        <strain evidence="2">CGMCC 1.15809</strain>
    </source>
</reference>
<dbReference type="EMBL" id="JBHSPW010000001">
    <property type="protein sequence ID" value="MFC5891862.1"/>
    <property type="molecule type" value="Genomic_DNA"/>
</dbReference>
<evidence type="ECO:0008006" key="3">
    <source>
        <dbReference type="Google" id="ProtNLM"/>
    </source>
</evidence>
<comment type="caution">
    <text evidence="1">The sequence shown here is derived from an EMBL/GenBank/DDBJ whole genome shotgun (WGS) entry which is preliminary data.</text>
</comment>
<keyword evidence="2" id="KW-1185">Reference proteome</keyword>
<protein>
    <recommendedName>
        <fullName evidence="3">TetR family transcriptional regulator</fullName>
    </recommendedName>
</protein>
<evidence type="ECO:0000313" key="2">
    <source>
        <dbReference type="Proteomes" id="UP001596241"/>
    </source>
</evidence>
<accession>A0ABW1FBM0</accession>
<name>A0ABW1FBM0_9ACTN</name>
<dbReference type="Gene3D" id="1.10.10.60">
    <property type="entry name" value="Homeodomain-like"/>
    <property type="match status" value="1"/>
</dbReference>
<dbReference type="SUPFAM" id="SSF48498">
    <property type="entry name" value="Tetracyclin repressor-like, C-terminal domain"/>
    <property type="match status" value="1"/>
</dbReference>
<dbReference type="InterPro" id="IPR009057">
    <property type="entry name" value="Homeodomain-like_sf"/>
</dbReference>
<organism evidence="1 2">
    <name type="scientific">Streptomyces ramulosus</name>
    <dbReference type="NCBI Taxonomy" id="47762"/>
    <lineage>
        <taxon>Bacteria</taxon>
        <taxon>Bacillati</taxon>
        <taxon>Actinomycetota</taxon>
        <taxon>Actinomycetes</taxon>
        <taxon>Kitasatosporales</taxon>
        <taxon>Streptomycetaceae</taxon>
        <taxon>Streptomyces</taxon>
    </lineage>
</organism>
<sequence length="200" mass="21408">MSYWERVKPVRRVRALDPDAIARAAVGILDASGFDGLSLRGLAQALGTAPASLYSRVNGLADALDLALDHALAHDAAVQRAVREEEAAEILLALYRHLLAHPWAVRVIAARPPRGPAYLAFSEGLSARLGEPDAATPLWTAYAATNLVIGSALTRQAAQLEPRTPGDDEVAPVYEELRRRGSDGPEDVLRQALHTLLGNA</sequence>
<dbReference type="SUPFAM" id="SSF46689">
    <property type="entry name" value="Homeodomain-like"/>
    <property type="match status" value="1"/>
</dbReference>
<dbReference type="InterPro" id="IPR036271">
    <property type="entry name" value="Tet_transcr_reg_TetR-rel_C_sf"/>
</dbReference>
<gene>
    <name evidence="1" type="ORF">ACFP3M_03385</name>
</gene>
<dbReference type="Proteomes" id="UP001596241">
    <property type="component" value="Unassembled WGS sequence"/>
</dbReference>